<protein>
    <submittedName>
        <fullName evidence="1">Uncharacterized protein</fullName>
    </submittedName>
</protein>
<keyword evidence="2" id="KW-1185">Reference proteome</keyword>
<name>D4YQR0_9MICO</name>
<dbReference type="OrthoDB" id="3035096at2"/>
<evidence type="ECO:0000313" key="2">
    <source>
        <dbReference type="Proteomes" id="UP000005714"/>
    </source>
</evidence>
<proteinExistence type="predicted"/>
<dbReference type="Proteomes" id="UP000005714">
    <property type="component" value="Unassembled WGS sequence"/>
</dbReference>
<sequence>MHQSIRIRVLKAGHEESLPRRLPRAVKDLLDVAQRQYEAGATLRDLANELGIGWGRLALLLRDRGVRMRRATAPPDEVREMAHRYASGESLERVDKHLGFSPSTVHNHLRFADIVLRDAHGCGK</sequence>
<comment type="caution">
    <text evidence="1">The sequence shown here is derived from an EMBL/GenBank/DDBJ whole genome shotgun (WGS) entry which is preliminary data.</text>
</comment>
<accession>D4YQR0</accession>
<evidence type="ECO:0000313" key="1">
    <source>
        <dbReference type="EMBL" id="EFG46466.1"/>
    </source>
</evidence>
<dbReference type="RefSeq" id="WP_005886137.1">
    <property type="nucleotide sequence ID" value="NZ_ADNU01000075.1"/>
</dbReference>
<dbReference type="AlphaFoldDB" id="D4YQR0"/>
<reference evidence="1 2" key="1">
    <citation type="submission" date="2010-04" db="EMBL/GenBank/DDBJ databases">
        <authorList>
            <person name="Qin X."/>
            <person name="Bachman B."/>
            <person name="Battles P."/>
            <person name="Bell A."/>
            <person name="Bess C."/>
            <person name="Bickham C."/>
            <person name="Chaboub L."/>
            <person name="Chen D."/>
            <person name="Coyle M."/>
            <person name="Deiros D.R."/>
            <person name="Dinh H."/>
            <person name="Forbes L."/>
            <person name="Fowler G."/>
            <person name="Francisco L."/>
            <person name="Fu Q."/>
            <person name="Gubbala S."/>
            <person name="Hale W."/>
            <person name="Han Y."/>
            <person name="Hemphill L."/>
            <person name="Highlander S.K."/>
            <person name="Hirani K."/>
            <person name="Hogues M."/>
            <person name="Jackson L."/>
            <person name="Jakkamsetti A."/>
            <person name="Javaid M."/>
            <person name="Jiang H."/>
            <person name="Korchina V."/>
            <person name="Kovar C."/>
            <person name="Lara F."/>
            <person name="Lee S."/>
            <person name="Mata R."/>
            <person name="Mathew T."/>
            <person name="Moen C."/>
            <person name="Morales K."/>
            <person name="Munidasa M."/>
            <person name="Nazareth L."/>
            <person name="Ngo R."/>
            <person name="Nguyen L."/>
            <person name="Okwuonu G."/>
            <person name="Ongeri F."/>
            <person name="Patil S."/>
            <person name="Petrosino J."/>
            <person name="Pham C."/>
            <person name="Pham P."/>
            <person name="Pu L.-L."/>
            <person name="Puazo M."/>
            <person name="Raj R."/>
            <person name="Reid J."/>
            <person name="Rouhana J."/>
            <person name="Saada N."/>
            <person name="Shang Y."/>
            <person name="Simmons D."/>
            <person name="Thornton R."/>
            <person name="Warren J."/>
            <person name="Weissenberger G."/>
            <person name="Zhang J."/>
            <person name="Zhang L."/>
            <person name="Zhou C."/>
            <person name="Zhu D."/>
            <person name="Muzny D."/>
            <person name="Worley K."/>
            <person name="Gibbs R."/>
        </authorList>
    </citation>
    <scope>NUCLEOTIDE SEQUENCE [LARGE SCALE GENOMIC DNA]</scope>
    <source>
        <strain evidence="1 2">ATCC 49030</strain>
    </source>
</reference>
<dbReference type="eggNOG" id="ENOG5033BZ9">
    <property type="taxonomic scope" value="Bacteria"/>
</dbReference>
<dbReference type="STRING" id="585530.HMPREF0183_2270"/>
<organism evidence="1 2">
    <name type="scientific">Brevibacterium mcbrellneri ATCC 49030</name>
    <dbReference type="NCBI Taxonomy" id="585530"/>
    <lineage>
        <taxon>Bacteria</taxon>
        <taxon>Bacillati</taxon>
        <taxon>Actinomycetota</taxon>
        <taxon>Actinomycetes</taxon>
        <taxon>Micrococcales</taxon>
        <taxon>Brevibacteriaceae</taxon>
        <taxon>Brevibacterium</taxon>
    </lineage>
</organism>
<dbReference type="EMBL" id="ADNU01000075">
    <property type="protein sequence ID" value="EFG46466.1"/>
    <property type="molecule type" value="Genomic_DNA"/>
</dbReference>
<gene>
    <name evidence="1" type="ORF">HMPREF0183_2270</name>
</gene>